<reference evidence="3" key="2">
    <citation type="submission" date="2015-01" db="EMBL/GenBank/DDBJ databases">
        <title>Evolutionary Origins and Diversification of the Mycorrhizal Mutualists.</title>
        <authorList>
            <consortium name="DOE Joint Genome Institute"/>
            <consortium name="Mycorrhizal Genomics Consortium"/>
            <person name="Kohler A."/>
            <person name="Kuo A."/>
            <person name="Nagy L.G."/>
            <person name="Floudas D."/>
            <person name="Copeland A."/>
            <person name="Barry K.W."/>
            <person name="Cichocki N."/>
            <person name="Veneault-Fourrey C."/>
            <person name="LaButti K."/>
            <person name="Lindquist E.A."/>
            <person name="Lipzen A."/>
            <person name="Lundell T."/>
            <person name="Morin E."/>
            <person name="Murat C."/>
            <person name="Riley R."/>
            <person name="Ohm R."/>
            <person name="Sun H."/>
            <person name="Tunlid A."/>
            <person name="Henrissat B."/>
            <person name="Grigoriev I.V."/>
            <person name="Hibbett D.S."/>
            <person name="Martin F."/>
        </authorList>
    </citation>
    <scope>NUCLEOTIDE SEQUENCE [LARGE SCALE GENOMIC DNA]</scope>
    <source>
        <strain evidence="3">F 1598</strain>
    </source>
</reference>
<gene>
    <name evidence="2" type="ORF">PILCRDRAFT_825468</name>
</gene>
<accession>A0A0C3FBQ8</accession>
<feature type="region of interest" description="Disordered" evidence="1">
    <location>
        <begin position="295"/>
        <end position="337"/>
    </location>
</feature>
<sequence>MIKRRAKRRKVSADEDVAASVDLEEGWVTKLLDLPGDKLAKLLGSIANQGKIKTAAIKKARTSLPSFSGAKWTDIAGHFGLPNYALENNRLEQFVTSVYNLPPSVHEIMFEAAWHTQDVYQERQEQRREAARVRIMDPYLVRIIGFFQGRIIDKPERDMFETEYATEGEVEHEIFMIGGILFFIAKFKLDMRLEDNVAQLFVAILTAAKANKEVDFENLRIYGLLTDLIDFHFYSYDPLTKKIAFDETLVVNITRDVSFTDMIPVGNKIFSVILTAYIDCLEATMIKSIERKNKGDISSPGFQQMRSQNVPSEPGPSQPHTRNGGRKSTESRPEVALQLAKQCRDKFNEPVETIDGIERNSTAALELLAKSVRSIPRASRLTGADDPSSTEEIKDLARRMVHKKYLDMMHQNNRSS</sequence>
<organism evidence="2 3">
    <name type="scientific">Piloderma croceum (strain F 1598)</name>
    <dbReference type="NCBI Taxonomy" id="765440"/>
    <lineage>
        <taxon>Eukaryota</taxon>
        <taxon>Fungi</taxon>
        <taxon>Dikarya</taxon>
        <taxon>Basidiomycota</taxon>
        <taxon>Agaricomycotina</taxon>
        <taxon>Agaricomycetes</taxon>
        <taxon>Agaricomycetidae</taxon>
        <taxon>Atheliales</taxon>
        <taxon>Atheliaceae</taxon>
        <taxon>Piloderma</taxon>
    </lineage>
</organism>
<name>A0A0C3FBQ8_PILCF</name>
<dbReference type="Proteomes" id="UP000054166">
    <property type="component" value="Unassembled WGS sequence"/>
</dbReference>
<dbReference type="AlphaFoldDB" id="A0A0C3FBQ8"/>
<dbReference type="HOGENOM" id="CLU_067840_0_0_1"/>
<protein>
    <submittedName>
        <fullName evidence="2">Uncharacterized protein</fullName>
    </submittedName>
</protein>
<reference evidence="2 3" key="1">
    <citation type="submission" date="2014-04" db="EMBL/GenBank/DDBJ databases">
        <authorList>
            <consortium name="DOE Joint Genome Institute"/>
            <person name="Kuo A."/>
            <person name="Tarkka M."/>
            <person name="Buscot F."/>
            <person name="Kohler A."/>
            <person name="Nagy L.G."/>
            <person name="Floudas D."/>
            <person name="Copeland A."/>
            <person name="Barry K.W."/>
            <person name="Cichocki N."/>
            <person name="Veneault-Fourrey C."/>
            <person name="LaButti K."/>
            <person name="Lindquist E.A."/>
            <person name="Lipzen A."/>
            <person name="Lundell T."/>
            <person name="Morin E."/>
            <person name="Murat C."/>
            <person name="Sun H."/>
            <person name="Tunlid A."/>
            <person name="Henrissat B."/>
            <person name="Grigoriev I.V."/>
            <person name="Hibbett D.S."/>
            <person name="Martin F."/>
            <person name="Nordberg H.P."/>
            <person name="Cantor M.N."/>
            <person name="Hua S.X."/>
        </authorList>
    </citation>
    <scope>NUCLEOTIDE SEQUENCE [LARGE SCALE GENOMIC DNA]</scope>
    <source>
        <strain evidence="2 3">F 1598</strain>
    </source>
</reference>
<feature type="compositionally biased region" description="Polar residues" evidence="1">
    <location>
        <begin position="300"/>
        <end position="311"/>
    </location>
</feature>
<evidence type="ECO:0000313" key="3">
    <source>
        <dbReference type="Proteomes" id="UP000054166"/>
    </source>
</evidence>
<keyword evidence="3" id="KW-1185">Reference proteome</keyword>
<dbReference type="EMBL" id="KN833026">
    <property type="protein sequence ID" value="KIM77304.1"/>
    <property type="molecule type" value="Genomic_DNA"/>
</dbReference>
<proteinExistence type="predicted"/>
<dbReference type="InParanoid" id="A0A0C3FBQ8"/>
<evidence type="ECO:0000313" key="2">
    <source>
        <dbReference type="EMBL" id="KIM77304.1"/>
    </source>
</evidence>
<dbReference type="OrthoDB" id="3248548at2759"/>
<evidence type="ECO:0000256" key="1">
    <source>
        <dbReference type="SAM" id="MobiDB-lite"/>
    </source>
</evidence>